<accession>A0A834MYH1</accession>
<protein>
    <submittedName>
        <fullName evidence="1">Uncharacterized protein</fullName>
    </submittedName>
</protein>
<name>A0A834MYH1_VESPE</name>
<proteinExistence type="predicted"/>
<gene>
    <name evidence="1" type="ORF">H0235_018355</name>
</gene>
<reference evidence="1" key="1">
    <citation type="journal article" date="2020" name="G3 (Bethesda)">
        <title>High-Quality Assemblies for Three Invasive Social Wasps from the &lt;i&gt;Vespula&lt;/i&gt; Genus.</title>
        <authorList>
            <person name="Harrop T.W.R."/>
            <person name="Guhlin J."/>
            <person name="McLaughlin G.M."/>
            <person name="Permina E."/>
            <person name="Stockwell P."/>
            <person name="Gilligan J."/>
            <person name="Le Lec M.F."/>
            <person name="Gruber M.A.M."/>
            <person name="Quinn O."/>
            <person name="Lovegrove M."/>
            <person name="Duncan E.J."/>
            <person name="Remnant E.J."/>
            <person name="Van Eeckhoven J."/>
            <person name="Graham B."/>
            <person name="Knapp R.A."/>
            <person name="Langford K.W."/>
            <person name="Kronenberg Z."/>
            <person name="Press M.O."/>
            <person name="Eacker S.M."/>
            <person name="Wilson-Rankin E.E."/>
            <person name="Purcell J."/>
            <person name="Lester P.J."/>
            <person name="Dearden P.K."/>
        </authorList>
    </citation>
    <scope>NUCLEOTIDE SEQUENCE</scope>
    <source>
        <strain evidence="1">Volc-1</strain>
    </source>
</reference>
<keyword evidence="2" id="KW-1185">Reference proteome</keyword>
<sequence length="183" mass="19691">MHHRLSTPLPPPFITLTTLSFLPFVHTNALRFYKASEIDEIVRRIIVQKESRRSSENVPCSCVPKFLNGPVTRPSYNGNGSLSAKASSYGPTKPVSSLTVYTIRDVRDVRGTSRGTYGGPQGRQKFMGRNIIIQGCVKELFNGSATIITNAIDAFAVSAVTDVIATATTAATAAVAAVLTTRC</sequence>
<evidence type="ECO:0000313" key="2">
    <source>
        <dbReference type="Proteomes" id="UP000600918"/>
    </source>
</evidence>
<dbReference type="Proteomes" id="UP000600918">
    <property type="component" value="Unassembled WGS sequence"/>
</dbReference>
<dbReference type="EMBL" id="JACSDY010000025">
    <property type="protein sequence ID" value="KAF7387633.1"/>
    <property type="molecule type" value="Genomic_DNA"/>
</dbReference>
<dbReference type="AlphaFoldDB" id="A0A834MYH1"/>
<organism evidence="1 2">
    <name type="scientific">Vespula pensylvanica</name>
    <name type="common">Western yellow jacket</name>
    <name type="synonym">Wasp</name>
    <dbReference type="NCBI Taxonomy" id="30213"/>
    <lineage>
        <taxon>Eukaryota</taxon>
        <taxon>Metazoa</taxon>
        <taxon>Ecdysozoa</taxon>
        <taxon>Arthropoda</taxon>
        <taxon>Hexapoda</taxon>
        <taxon>Insecta</taxon>
        <taxon>Pterygota</taxon>
        <taxon>Neoptera</taxon>
        <taxon>Endopterygota</taxon>
        <taxon>Hymenoptera</taxon>
        <taxon>Apocrita</taxon>
        <taxon>Aculeata</taxon>
        <taxon>Vespoidea</taxon>
        <taxon>Vespidae</taxon>
        <taxon>Vespinae</taxon>
        <taxon>Vespula</taxon>
    </lineage>
</organism>
<comment type="caution">
    <text evidence="1">The sequence shown here is derived from an EMBL/GenBank/DDBJ whole genome shotgun (WGS) entry which is preliminary data.</text>
</comment>
<evidence type="ECO:0000313" key="1">
    <source>
        <dbReference type="EMBL" id="KAF7387633.1"/>
    </source>
</evidence>